<sequence length="117" mass="12819">MEITRIYFPVLGLFIVLDVYVRAVMQMYICPPLAILHLSSLNTTLGLATTKFQCAITAAQQNAIGFLFEDGSCTSLGVGTTTASTATIKHVVCFKYPDDQQLDEVARNKNTYASPHL</sequence>
<dbReference type="AlphaFoldDB" id="A0AAN8WKR6"/>
<keyword evidence="1" id="KW-0812">Transmembrane</keyword>
<evidence type="ECO:0000313" key="2">
    <source>
        <dbReference type="EMBL" id="KAK7065696.1"/>
    </source>
</evidence>
<feature type="transmembrane region" description="Helical" evidence="1">
    <location>
        <begin position="6"/>
        <end position="25"/>
    </location>
</feature>
<reference evidence="2 3" key="1">
    <citation type="submission" date="2023-11" db="EMBL/GenBank/DDBJ databases">
        <title>Halocaridina rubra genome assembly.</title>
        <authorList>
            <person name="Smith C."/>
        </authorList>
    </citation>
    <scope>NUCLEOTIDE SEQUENCE [LARGE SCALE GENOMIC DNA]</scope>
    <source>
        <strain evidence="2">EP-1</strain>
        <tissue evidence="2">Whole</tissue>
    </source>
</reference>
<proteinExistence type="predicted"/>
<evidence type="ECO:0000313" key="3">
    <source>
        <dbReference type="Proteomes" id="UP001381693"/>
    </source>
</evidence>
<keyword evidence="1" id="KW-0472">Membrane</keyword>
<keyword evidence="3" id="KW-1185">Reference proteome</keyword>
<name>A0AAN8WKR6_HALRR</name>
<organism evidence="2 3">
    <name type="scientific">Halocaridina rubra</name>
    <name type="common">Hawaiian red shrimp</name>
    <dbReference type="NCBI Taxonomy" id="373956"/>
    <lineage>
        <taxon>Eukaryota</taxon>
        <taxon>Metazoa</taxon>
        <taxon>Ecdysozoa</taxon>
        <taxon>Arthropoda</taxon>
        <taxon>Crustacea</taxon>
        <taxon>Multicrustacea</taxon>
        <taxon>Malacostraca</taxon>
        <taxon>Eumalacostraca</taxon>
        <taxon>Eucarida</taxon>
        <taxon>Decapoda</taxon>
        <taxon>Pleocyemata</taxon>
        <taxon>Caridea</taxon>
        <taxon>Atyoidea</taxon>
        <taxon>Atyidae</taxon>
        <taxon>Halocaridina</taxon>
    </lineage>
</organism>
<keyword evidence="1" id="KW-1133">Transmembrane helix</keyword>
<comment type="caution">
    <text evidence="2">The sequence shown here is derived from an EMBL/GenBank/DDBJ whole genome shotgun (WGS) entry which is preliminary data.</text>
</comment>
<dbReference type="EMBL" id="JAXCGZ010020077">
    <property type="protein sequence ID" value="KAK7065696.1"/>
    <property type="molecule type" value="Genomic_DNA"/>
</dbReference>
<protein>
    <submittedName>
        <fullName evidence="2">Uncharacterized protein</fullName>
    </submittedName>
</protein>
<evidence type="ECO:0000256" key="1">
    <source>
        <dbReference type="SAM" id="Phobius"/>
    </source>
</evidence>
<dbReference type="Proteomes" id="UP001381693">
    <property type="component" value="Unassembled WGS sequence"/>
</dbReference>
<gene>
    <name evidence="2" type="ORF">SK128_022975</name>
</gene>
<accession>A0AAN8WKR6</accession>